<dbReference type="Proteomes" id="UP000032668">
    <property type="component" value="Unassembled WGS sequence"/>
</dbReference>
<keyword evidence="2" id="KW-1185">Reference proteome</keyword>
<name>A0A0D6PM44_9PROT</name>
<dbReference type="AlphaFoldDB" id="A0A0D6PM44"/>
<organism evidence="1 2">
    <name type="scientific">Acidocella aminolytica 101 = DSM 11237</name>
    <dbReference type="NCBI Taxonomy" id="1120923"/>
    <lineage>
        <taxon>Bacteria</taxon>
        <taxon>Pseudomonadati</taxon>
        <taxon>Pseudomonadota</taxon>
        <taxon>Alphaproteobacteria</taxon>
        <taxon>Acetobacterales</taxon>
        <taxon>Acidocellaceae</taxon>
        <taxon>Acidocella</taxon>
    </lineage>
</organism>
<accession>A0A0D6PM44</accession>
<comment type="caution">
    <text evidence="1">The sequence shown here is derived from an EMBL/GenBank/DDBJ whole genome shotgun (WGS) entry which is preliminary data.</text>
</comment>
<protein>
    <submittedName>
        <fullName evidence="1">Uncharacterized protein</fullName>
    </submittedName>
</protein>
<dbReference type="STRING" id="1120923.SAMN02746095_02239"/>
<dbReference type="EMBL" id="BANC01000123">
    <property type="protein sequence ID" value="GAN81869.1"/>
    <property type="molecule type" value="Genomic_DNA"/>
</dbReference>
<reference evidence="1 2" key="1">
    <citation type="submission" date="2012-11" db="EMBL/GenBank/DDBJ databases">
        <title>Whole genome sequence of Acidocella aminolytica 101 = DSM 11237.</title>
        <authorList>
            <person name="Azuma Y."/>
            <person name="Higashiura N."/>
            <person name="Hirakawa H."/>
            <person name="Matsushita K."/>
        </authorList>
    </citation>
    <scope>NUCLEOTIDE SEQUENCE [LARGE SCALE GENOMIC DNA]</scope>
    <source>
        <strain evidence="2">101 / DSM 11237</strain>
    </source>
</reference>
<evidence type="ECO:0000313" key="1">
    <source>
        <dbReference type="EMBL" id="GAN81869.1"/>
    </source>
</evidence>
<proteinExistence type="predicted"/>
<gene>
    <name evidence="1" type="ORF">Aam_125_011</name>
</gene>
<sequence length="101" mass="11026">MSKKAKYTDFWHIRHSCGHAVYWSDIDIAGRVSKAPCPWCGAEDGNKLPQSVPVLHDPKAGVLAFRELLPDGRVPWPSELADSGGRVALRHRADNGCCGST</sequence>
<dbReference type="RefSeq" id="WP_139284880.1">
    <property type="nucleotide sequence ID" value="NZ_FQVJ01000019.1"/>
</dbReference>
<evidence type="ECO:0000313" key="2">
    <source>
        <dbReference type="Proteomes" id="UP000032668"/>
    </source>
</evidence>